<accession>I2NLJ3</accession>
<dbReference type="EMBL" id="AJMV01000071">
    <property type="protein sequence ID" value="EIG26704.1"/>
    <property type="molecule type" value="Genomic_DNA"/>
</dbReference>
<gene>
    <name evidence="1" type="ORF">HMPREF9971_1730</name>
</gene>
<proteinExistence type="predicted"/>
<dbReference type="Proteomes" id="UP000003357">
    <property type="component" value="Unassembled WGS sequence"/>
</dbReference>
<name>I2NLJ3_STRPA</name>
<protein>
    <submittedName>
        <fullName evidence="1">Uncharacterized protein</fullName>
    </submittedName>
</protein>
<dbReference type="AlphaFoldDB" id="I2NLJ3"/>
<sequence length="39" mass="4470">MIDHLHELINCAGAGQRSGSKQWHFCPALFFLFLKIVIQ</sequence>
<comment type="caution">
    <text evidence="1">The sequence shown here is derived from an EMBL/GenBank/DDBJ whole genome shotgun (WGS) entry which is preliminary data.</text>
</comment>
<evidence type="ECO:0000313" key="2">
    <source>
        <dbReference type="Proteomes" id="UP000003357"/>
    </source>
</evidence>
<reference evidence="1 2" key="1">
    <citation type="submission" date="2012-04" db="EMBL/GenBank/DDBJ databases">
        <authorList>
            <person name="Harkins D.M."/>
            <person name="Madupu R."/>
            <person name="Durkin A.S."/>
            <person name="Torralba M."/>
            <person name="Methe B."/>
            <person name="Sutton G.G."/>
            <person name="Nelson K.E."/>
        </authorList>
    </citation>
    <scope>NUCLEOTIDE SEQUENCE [LARGE SCALE GENOMIC DNA]</scope>
    <source>
        <strain evidence="1 2">F0449</strain>
    </source>
</reference>
<organism evidence="1 2">
    <name type="scientific">Streptococcus parasanguinis F0449</name>
    <dbReference type="NCBI Taxonomy" id="1095733"/>
    <lineage>
        <taxon>Bacteria</taxon>
        <taxon>Bacillati</taxon>
        <taxon>Bacillota</taxon>
        <taxon>Bacilli</taxon>
        <taxon>Lactobacillales</taxon>
        <taxon>Streptococcaceae</taxon>
        <taxon>Streptococcus</taxon>
    </lineage>
</organism>
<evidence type="ECO:0000313" key="1">
    <source>
        <dbReference type="EMBL" id="EIG26704.1"/>
    </source>
</evidence>